<accession>A0ABP8H1K4</accession>
<reference evidence="5" key="1">
    <citation type="journal article" date="2019" name="Int. J. Syst. Evol. Microbiol.">
        <title>The Global Catalogue of Microorganisms (GCM) 10K type strain sequencing project: providing services to taxonomists for standard genome sequencing and annotation.</title>
        <authorList>
            <consortium name="The Broad Institute Genomics Platform"/>
            <consortium name="The Broad Institute Genome Sequencing Center for Infectious Disease"/>
            <person name="Wu L."/>
            <person name="Ma J."/>
        </authorList>
    </citation>
    <scope>NUCLEOTIDE SEQUENCE [LARGE SCALE GENOMIC DNA]</scope>
    <source>
        <strain evidence="5">JCM 17919</strain>
    </source>
</reference>
<dbReference type="InterPro" id="IPR050595">
    <property type="entry name" value="Bact_response_regulator"/>
</dbReference>
<dbReference type="Pfam" id="PF00072">
    <property type="entry name" value="Response_reg"/>
    <property type="match status" value="1"/>
</dbReference>
<dbReference type="SUPFAM" id="SSF52172">
    <property type="entry name" value="CheY-like"/>
    <property type="match status" value="1"/>
</dbReference>
<keyword evidence="5" id="KW-1185">Reference proteome</keyword>
<keyword evidence="1 2" id="KW-0597">Phosphoprotein</keyword>
<organism evidence="4 5">
    <name type="scientific">Flaviaesturariibacter amylovorans</name>
    <dbReference type="NCBI Taxonomy" id="1084520"/>
    <lineage>
        <taxon>Bacteria</taxon>
        <taxon>Pseudomonadati</taxon>
        <taxon>Bacteroidota</taxon>
        <taxon>Chitinophagia</taxon>
        <taxon>Chitinophagales</taxon>
        <taxon>Chitinophagaceae</taxon>
        <taxon>Flaviaestuariibacter</taxon>
    </lineage>
</organism>
<dbReference type="InterPro" id="IPR011006">
    <property type="entry name" value="CheY-like_superfamily"/>
</dbReference>
<feature type="modified residue" description="4-aspartylphosphate" evidence="2">
    <location>
        <position position="62"/>
    </location>
</feature>
<dbReference type="SMART" id="SM00448">
    <property type="entry name" value="REC"/>
    <property type="match status" value="1"/>
</dbReference>
<dbReference type="Proteomes" id="UP001501725">
    <property type="component" value="Unassembled WGS sequence"/>
</dbReference>
<sequence length="151" mass="17371">MQKLAFRILLVEDDADDRYIMHQAFTELQFIDEVKMFCSGEELLDYLQQLPEQSHPDLFVLDYNMPAINGAELALSLQQQQRLRHIPIVLYSTGMSPKMQRDLLSKGVLQCYEKGMEYGDILELARLLVRHVREGVPMAHAGNRTPEHNAA</sequence>
<name>A0ABP8H1K4_9BACT</name>
<evidence type="ECO:0000259" key="3">
    <source>
        <dbReference type="PROSITE" id="PS50110"/>
    </source>
</evidence>
<evidence type="ECO:0000256" key="2">
    <source>
        <dbReference type="PROSITE-ProRule" id="PRU00169"/>
    </source>
</evidence>
<proteinExistence type="predicted"/>
<feature type="domain" description="Response regulatory" evidence="3">
    <location>
        <begin position="7"/>
        <end position="129"/>
    </location>
</feature>
<dbReference type="RefSeq" id="WP_345256177.1">
    <property type="nucleotide sequence ID" value="NZ_BAABGY010000007.1"/>
</dbReference>
<protein>
    <submittedName>
        <fullName evidence="4">Response regulator</fullName>
    </submittedName>
</protein>
<dbReference type="Gene3D" id="3.40.50.2300">
    <property type="match status" value="1"/>
</dbReference>
<dbReference type="PANTHER" id="PTHR44591:SF3">
    <property type="entry name" value="RESPONSE REGULATORY DOMAIN-CONTAINING PROTEIN"/>
    <property type="match status" value="1"/>
</dbReference>
<comment type="caution">
    <text evidence="4">The sequence shown here is derived from an EMBL/GenBank/DDBJ whole genome shotgun (WGS) entry which is preliminary data.</text>
</comment>
<evidence type="ECO:0000256" key="1">
    <source>
        <dbReference type="ARBA" id="ARBA00022553"/>
    </source>
</evidence>
<dbReference type="InterPro" id="IPR001789">
    <property type="entry name" value="Sig_transdc_resp-reg_receiver"/>
</dbReference>
<dbReference type="EMBL" id="BAABGY010000007">
    <property type="protein sequence ID" value="GAA4333018.1"/>
    <property type="molecule type" value="Genomic_DNA"/>
</dbReference>
<evidence type="ECO:0000313" key="4">
    <source>
        <dbReference type="EMBL" id="GAA4333018.1"/>
    </source>
</evidence>
<dbReference type="PANTHER" id="PTHR44591">
    <property type="entry name" value="STRESS RESPONSE REGULATOR PROTEIN 1"/>
    <property type="match status" value="1"/>
</dbReference>
<gene>
    <name evidence="4" type="ORF">GCM10023184_25950</name>
</gene>
<evidence type="ECO:0000313" key="5">
    <source>
        <dbReference type="Proteomes" id="UP001501725"/>
    </source>
</evidence>
<dbReference type="PROSITE" id="PS50110">
    <property type="entry name" value="RESPONSE_REGULATORY"/>
    <property type="match status" value="1"/>
</dbReference>